<dbReference type="Proteomes" id="UP000054270">
    <property type="component" value="Unassembled WGS sequence"/>
</dbReference>
<reference evidence="2" key="1">
    <citation type="submission" date="2014-04" db="EMBL/GenBank/DDBJ databases">
        <title>Evolutionary Origins and Diversification of the Mycorrhizal Mutualists.</title>
        <authorList>
            <consortium name="DOE Joint Genome Institute"/>
            <consortium name="Mycorrhizal Genomics Consortium"/>
            <person name="Kohler A."/>
            <person name="Kuo A."/>
            <person name="Nagy L.G."/>
            <person name="Floudas D."/>
            <person name="Copeland A."/>
            <person name="Barry K.W."/>
            <person name="Cichocki N."/>
            <person name="Veneault-Fourrey C."/>
            <person name="LaButti K."/>
            <person name="Lindquist E.A."/>
            <person name="Lipzen A."/>
            <person name="Lundell T."/>
            <person name="Morin E."/>
            <person name="Murat C."/>
            <person name="Riley R."/>
            <person name="Ohm R."/>
            <person name="Sun H."/>
            <person name="Tunlid A."/>
            <person name="Henrissat B."/>
            <person name="Grigoriev I.V."/>
            <person name="Hibbett D.S."/>
            <person name="Martin F."/>
        </authorList>
    </citation>
    <scope>NUCLEOTIDE SEQUENCE [LARGE SCALE GENOMIC DNA]</scope>
    <source>
        <strain evidence="2">FD-334 SS-4</strain>
    </source>
</reference>
<dbReference type="EMBL" id="KN817520">
    <property type="protein sequence ID" value="KJA28862.1"/>
    <property type="molecule type" value="Genomic_DNA"/>
</dbReference>
<evidence type="ECO:0000313" key="1">
    <source>
        <dbReference type="EMBL" id="KJA28862.1"/>
    </source>
</evidence>
<keyword evidence="2" id="KW-1185">Reference proteome</keyword>
<sequence length="451" mass="49884">MWIRALERERAARPIACTTYEDLTNLDLENLRRIAFHTLRLAHNWARTEPRVIGAIKAIPLGTDVRGFDLLFQVPAAELYVFHSRRTGEAYTWHAGRARQVAAPLRVPPRVMDVSPGQERAGVFTMGLLTSESAHSFTDNKIVVICLEYGPAGVKLSTTFSQLLAFNLSHWAIFMTDDYVGVLECSPHVPTSGEPGESEYLRLIAFNLTTGRQATIHTDMPGKEFALSHSGTSTIDGDVFILLENKKKARITRIPKDYLPHDGNPNCPAVSRLKWEDNASQYDIVPRDEDDEFVPEGALSANDFYRAPAVSLHAVRPASSHLDPFELPHDGERMQVRFWGAADAPATAPRLELQGSIDIGGQLQDSPGASWKLMLLAHSGRCMLLVVDQGTDAELVLVRFDAASANACSAHHLVVPEFIPLSYVYGLSIDDHRGVVTLLDTRGYMFAIPYA</sequence>
<evidence type="ECO:0008006" key="3">
    <source>
        <dbReference type="Google" id="ProtNLM"/>
    </source>
</evidence>
<gene>
    <name evidence="1" type="ORF">HYPSUDRAFT_33260</name>
</gene>
<dbReference type="OrthoDB" id="2937711at2759"/>
<dbReference type="OMA" id="NWARTEP"/>
<proteinExistence type="predicted"/>
<accession>A0A0D2LLL2</accession>
<evidence type="ECO:0000313" key="2">
    <source>
        <dbReference type="Proteomes" id="UP000054270"/>
    </source>
</evidence>
<dbReference type="AlphaFoldDB" id="A0A0D2LLL2"/>
<protein>
    <recommendedName>
        <fullName evidence="3">Cleavage/polyadenylation specificity factor A subunit N-terminal domain-containing protein</fullName>
    </recommendedName>
</protein>
<name>A0A0D2LLL2_HYPSF</name>
<organism evidence="1 2">
    <name type="scientific">Hypholoma sublateritium (strain FD-334 SS-4)</name>
    <dbReference type="NCBI Taxonomy" id="945553"/>
    <lineage>
        <taxon>Eukaryota</taxon>
        <taxon>Fungi</taxon>
        <taxon>Dikarya</taxon>
        <taxon>Basidiomycota</taxon>
        <taxon>Agaricomycotina</taxon>
        <taxon>Agaricomycetes</taxon>
        <taxon>Agaricomycetidae</taxon>
        <taxon>Agaricales</taxon>
        <taxon>Agaricineae</taxon>
        <taxon>Strophariaceae</taxon>
        <taxon>Hypholoma</taxon>
    </lineage>
</organism>